<dbReference type="GeneID" id="39859224"/>
<keyword evidence="3" id="KW-0804">Transcription</keyword>
<dbReference type="InterPro" id="IPR029016">
    <property type="entry name" value="GAF-like_dom_sf"/>
</dbReference>
<dbReference type="EMBL" id="FNVN01000008">
    <property type="protein sequence ID" value="SEG74775.1"/>
    <property type="molecule type" value="Genomic_DNA"/>
</dbReference>
<dbReference type="Proteomes" id="UP000296733">
    <property type="component" value="Chromosome"/>
</dbReference>
<keyword evidence="2" id="KW-0238">DNA-binding</keyword>
<sequence length="254" mass="28103">MTAPANHPIKSLEKTVEIIDLLKRRRSAHLGEVAEELDLNKSTVHNHLSTLREHEYVVKDGEEYRLSLQFLHIGGVLRNEIDLYEAAKPKLDRLAEDTGALVTLATHERGLGTVLYRAKGADAVEIDTHVGSQLTLHNSALGKAILGHLPRSRVEEIVDERGLPAATESTITDEAELYDELDEVRERGWAFDDEENWRGLRCVGAPILTDEGVVKGAISISVPKSQLATDGDRQGYVDEIKSTANLIELRLAYA</sequence>
<reference evidence="6 9" key="2">
    <citation type="journal article" date="2019" name="Nat. Commun.">
        <title>A new type of DNA phosphorothioation-based antiviral system in archaea.</title>
        <authorList>
            <person name="Xiong L."/>
            <person name="Liu S."/>
            <person name="Chen S."/>
            <person name="Xiao Y."/>
            <person name="Zhu B."/>
            <person name="Gao Y."/>
            <person name="Zhang Y."/>
            <person name="Chen B."/>
            <person name="Luo J."/>
            <person name="Deng Z."/>
            <person name="Chen X."/>
            <person name="Wang L."/>
            <person name="Chen S."/>
        </authorList>
    </citation>
    <scope>NUCLEOTIDE SEQUENCE [LARGE SCALE GENOMIC DNA]</scope>
    <source>
        <strain evidence="6 9">CGMCC 1.10331</strain>
    </source>
</reference>
<gene>
    <name evidence="6" type="ORF">DV707_13975</name>
    <name evidence="7" type="ORF">SAMN04488133_3627</name>
</gene>
<dbReference type="PANTHER" id="PTHR30136">
    <property type="entry name" value="HELIX-TURN-HELIX TRANSCRIPTIONAL REGULATOR, ICLR FAMILY"/>
    <property type="match status" value="1"/>
</dbReference>
<dbReference type="GO" id="GO:0045892">
    <property type="term" value="P:negative regulation of DNA-templated transcription"/>
    <property type="evidence" value="ECO:0007669"/>
    <property type="project" value="TreeGrafter"/>
</dbReference>
<evidence type="ECO:0000256" key="2">
    <source>
        <dbReference type="ARBA" id="ARBA00023125"/>
    </source>
</evidence>
<dbReference type="GO" id="GO:0003700">
    <property type="term" value="F:DNA-binding transcription factor activity"/>
    <property type="evidence" value="ECO:0007669"/>
    <property type="project" value="TreeGrafter"/>
</dbReference>
<evidence type="ECO:0000313" key="8">
    <source>
        <dbReference type="Proteomes" id="UP000236740"/>
    </source>
</evidence>
<dbReference type="Pfam" id="PF09339">
    <property type="entry name" value="HTH_IclR"/>
    <property type="match status" value="1"/>
</dbReference>
<dbReference type="InterPro" id="IPR050707">
    <property type="entry name" value="HTH_MetabolicPath_Reg"/>
</dbReference>
<evidence type="ECO:0000259" key="5">
    <source>
        <dbReference type="PROSITE" id="PS51078"/>
    </source>
</evidence>
<dbReference type="Gene3D" id="1.10.10.10">
    <property type="entry name" value="Winged helix-like DNA-binding domain superfamily/Winged helix DNA-binding domain"/>
    <property type="match status" value="1"/>
</dbReference>
<dbReference type="PROSITE" id="PS51078">
    <property type="entry name" value="ICLR_ED"/>
    <property type="match status" value="1"/>
</dbReference>
<dbReference type="SUPFAM" id="SSF55781">
    <property type="entry name" value="GAF domain-like"/>
    <property type="match status" value="1"/>
</dbReference>
<dbReference type="AlphaFoldDB" id="A0A1H6CQ91"/>
<dbReference type="Proteomes" id="UP000236740">
    <property type="component" value="Unassembled WGS sequence"/>
</dbReference>
<keyword evidence="8" id="KW-1185">Reference proteome</keyword>
<dbReference type="OrthoDB" id="14763at2157"/>
<dbReference type="InterPro" id="IPR036388">
    <property type="entry name" value="WH-like_DNA-bd_sf"/>
</dbReference>
<dbReference type="RefSeq" id="WP_103993152.1">
    <property type="nucleotide sequence ID" value="NZ_CP031311.1"/>
</dbReference>
<protein>
    <submittedName>
        <fullName evidence="6">IclR family transcriptional regulator</fullName>
    </submittedName>
    <submittedName>
        <fullName evidence="7">Transcriptional regulator, IclR family</fullName>
    </submittedName>
</protein>
<evidence type="ECO:0000313" key="9">
    <source>
        <dbReference type="Proteomes" id="UP000296733"/>
    </source>
</evidence>
<dbReference type="InterPro" id="IPR036390">
    <property type="entry name" value="WH_DNA-bd_sf"/>
</dbReference>
<dbReference type="SUPFAM" id="SSF46785">
    <property type="entry name" value="Winged helix' DNA-binding domain"/>
    <property type="match status" value="1"/>
</dbReference>
<evidence type="ECO:0000259" key="4">
    <source>
        <dbReference type="PROSITE" id="PS51077"/>
    </source>
</evidence>
<dbReference type="GO" id="GO:0003677">
    <property type="term" value="F:DNA binding"/>
    <property type="evidence" value="ECO:0007669"/>
    <property type="project" value="UniProtKB-KW"/>
</dbReference>
<dbReference type="KEGG" id="hlm:DV707_13975"/>
<dbReference type="EMBL" id="CP031311">
    <property type="protein sequence ID" value="QCC48676.1"/>
    <property type="molecule type" value="Genomic_DNA"/>
</dbReference>
<evidence type="ECO:0000256" key="3">
    <source>
        <dbReference type="ARBA" id="ARBA00023163"/>
    </source>
</evidence>
<accession>A0A1H6CQ91</accession>
<organism evidence="7 8">
    <name type="scientific">Halobellus limi</name>
    <dbReference type="NCBI Taxonomy" id="699433"/>
    <lineage>
        <taxon>Archaea</taxon>
        <taxon>Methanobacteriati</taxon>
        <taxon>Methanobacteriota</taxon>
        <taxon>Stenosarchaea group</taxon>
        <taxon>Halobacteria</taxon>
        <taxon>Halobacteriales</taxon>
        <taxon>Haloferacaceae</taxon>
        <taxon>Halobellus</taxon>
    </lineage>
</organism>
<evidence type="ECO:0000256" key="1">
    <source>
        <dbReference type="ARBA" id="ARBA00023015"/>
    </source>
</evidence>
<proteinExistence type="predicted"/>
<dbReference type="InterPro" id="IPR011991">
    <property type="entry name" value="ArsR-like_HTH"/>
</dbReference>
<feature type="domain" description="IclR-ED" evidence="5">
    <location>
        <begin position="69"/>
        <end position="253"/>
    </location>
</feature>
<dbReference type="Pfam" id="PF01614">
    <property type="entry name" value="IclR_C"/>
    <property type="match status" value="1"/>
</dbReference>
<keyword evidence="1" id="KW-0805">Transcription regulation</keyword>
<dbReference type="PROSITE" id="PS51077">
    <property type="entry name" value="HTH_ICLR"/>
    <property type="match status" value="1"/>
</dbReference>
<evidence type="ECO:0000313" key="6">
    <source>
        <dbReference type="EMBL" id="QCC48676.1"/>
    </source>
</evidence>
<evidence type="ECO:0000313" key="7">
    <source>
        <dbReference type="EMBL" id="SEG74775.1"/>
    </source>
</evidence>
<dbReference type="SMART" id="SM00346">
    <property type="entry name" value="HTH_ICLR"/>
    <property type="match status" value="1"/>
</dbReference>
<name>A0A1H6CQ91_9EURY</name>
<dbReference type="InterPro" id="IPR005471">
    <property type="entry name" value="Tscrpt_reg_IclR_N"/>
</dbReference>
<dbReference type="CDD" id="cd00090">
    <property type="entry name" value="HTH_ARSR"/>
    <property type="match status" value="1"/>
</dbReference>
<dbReference type="InterPro" id="IPR014757">
    <property type="entry name" value="Tscrpt_reg_IclR_C"/>
</dbReference>
<dbReference type="Gene3D" id="3.30.450.40">
    <property type="match status" value="1"/>
</dbReference>
<reference evidence="7 8" key="1">
    <citation type="submission" date="2016-10" db="EMBL/GenBank/DDBJ databases">
        <authorList>
            <person name="de Groot N.N."/>
        </authorList>
    </citation>
    <scope>NUCLEOTIDE SEQUENCE [LARGE SCALE GENOMIC DNA]</scope>
    <source>
        <strain evidence="7 8">CGMCC 1.10331</strain>
    </source>
</reference>
<feature type="domain" description="HTH iclR-type" evidence="4">
    <location>
        <begin position="9"/>
        <end position="68"/>
    </location>
</feature>
<dbReference type="PANTHER" id="PTHR30136:SF35">
    <property type="entry name" value="HTH-TYPE TRANSCRIPTIONAL REGULATOR RV1719"/>
    <property type="match status" value="1"/>
</dbReference>